<comment type="caution">
    <text evidence="3">The sequence shown here is derived from an EMBL/GenBank/DDBJ whole genome shotgun (WGS) entry which is preliminary data.</text>
</comment>
<proteinExistence type="predicted"/>
<reference evidence="3 4" key="1">
    <citation type="journal article" date="2024" name="Science">
        <title>Giant polyketide synthase enzymes in the biosynthesis of giant marine polyether toxins.</title>
        <authorList>
            <person name="Fallon T.R."/>
            <person name="Shende V.V."/>
            <person name="Wierzbicki I.H."/>
            <person name="Pendleton A.L."/>
            <person name="Watervoot N.F."/>
            <person name="Auber R.P."/>
            <person name="Gonzalez D.J."/>
            <person name="Wisecaver J.H."/>
            <person name="Moore B.S."/>
        </authorList>
    </citation>
    <scope>NUCLEOTIDE SEQUENCE [LARGE SCALE GENOMIC DNA]</scope>
    <source>
        <strain evidence="3 4">12B1</strain>
    </source>
</reference>
<evidence type="ECO:0000256" key="1">
    <source>
        <dbReference type="SAM" id="MobiDB-lite"/>
    </source>
</evidence>
<organism evidence="3 4">
    <name type="scientific">Prymnesium parvum</name>
    <name type="common">Toxic golden alga</name>
    <dbReference type="NCBI Taxonomy" id="97485"/>
    <lineage>
        <taxon>Eukaryota</taxon>
        <taxon>Haptista</taxon>
        <taxon>Haptophyta</taxon>
        <taxon>Prymnesiophyceae</taxon>
        <taxon>Prymnesiales</taxon>
        <taxon>Prymnesiaceae</taxon>
        <taxon>Prymnesium</taxon>
    </lineage>
</organism>
<dbReference type="CDD" id="cd00257">
    <property type="entry name" value="beta-trefoil_FSCN-like"/>
    <property type="match status" value="1"/>
</dbReference>
<sequence length="817" mass="89216">MRNILRVVLSAALVVAAVHELLAWKTSRGSTPPAVAPHVAFLEADAPPPHAAADGGVPWPLGRVLPRLRGHEQFNFTAFIDSFFTPASEQWLAHYRAAAPNATPPARAAPNGRARGAPPPRPAKRWAADAAAAHALRRSCARAAAARRALAPAAVSAALLAGQSRLASGGWCPRDAEEAPVARVALRTSRGTYLSAAMDRERVVQAPHMGHSELFELLPHEKGGGRVSLKTYFGTYFTVWYDGSAHQSSKRGEMTDFVLSDMGNDRVALKTVHGTYVTALDDRRLLGHTRQLESFELSTVRLPARPLHAFNVELVVTAKWASSFVGAWCIEWKPLSQVLSAGAEAILRLCFNSSSRTQYWQQRGEVSSGNERHTREARVRGKRRRAATTEAGWAQIGEVHRLEIHPGEQFELVVAVDKMVASYSIGSGPWRSSLTDVTLLELQRSMPSVCAYGALLERLQISLQNLRGLELLPPFLLTSAKKAAVRGAPAAFEQAKGQPGPAKFRFFNPSIAWWRKGKLHVLAKASNVHLCGASDDYESVSTERSGSLLSFVVTFTVPSLNGQPDSEMEALTTVNKKLTRGQLWGDGPEDPRGIVVGGREVVTIWGRTWAPEHSMFAYSRSVGDGKDRAEKVVRLKEAGCEDCNQRHWTPLHKRGSVYAELSVEPRQVLLVDLSSGSCTPTGSNTTAQSARPAHELQKAMGAELRGGPPSIRVPLTNSTQVFLGLAYFSRPLPGKLALRLNYHVFYAFSTKPPFKLLALGRPFMFPSEVSMVQLASGMLLQRKSRFLTISFGEQDCEARRATVSLDAILSQLRVLPT</sequence>
<evidence type="ECO:0008006" key="5">
    <source>
        <dbReference type="Google" id="ProtNLM"/>
    </source>
</evidence>
<dbReference type="InterPro" id="IPR008999">
    <property type="entry name" value="Actin-crosslinking"/>
</dbReference>
<dbReference type="Gene3D" id="2.80.10.50">
    <property type="match status" value="1"/>
</dbReference>
<dbReference type="SUPFAM" id="SSF50405">
    <property type="entry name" value="Actin-crosslinking proteins"/>
    <property type="match status" value="1"/>
</dbReference>
<dbReference type="AlphaFoldDB" id="A0AB34JH45"/>
<keyword evidence="2" id="KW-0732">Signal</keyword>
<feature type="compositionally biased region" description="Low complexity" evidence="1">
    <location>
        <begin position="102"/>
        <end position="116"/>
    </location>
</feature>
<dbReference type="Proteomes" id="UP001515480">
    <property type="component" value="Unassembled WGS sequence"/>
</dbReference>
<evidence type="ECO:0000313" key="3">
    <source>
        <dbReference type="EMBL" id="KAL1520736.1"/>
    </source>
</evidence>
<name>A0AB34JH45_PRYPA</name>
<keyword evidence="4" id="KW-1185">Reference proteome</keyword>
<feature type="compositionally biased region" description="Basic and acidic residues" evidence="1">
    <location>
        <begin position="370"/>
        <end position="379"/>
    </location>
</feature>
<evidence type="ECO:0000313" key="4">
    <source>
        <dbReference type="Proteomes" id="UP001515480"/>
    </source>
</evidence>
<feature type="region of interest" description="Disordered" evidence="1">
    <location>
        <begin position="362"/>
        <end position="382"/>
    </location>
</feature>
<gene>
    <name evidence="3" type="ORF">AB1Y20_022304</name>
</gene>
<feature type="chain" id="PRO_5044258485" description="Beta-galactosidase" evidence="2">
    <location>
        <begin position="24"/>
        <end position="817"/>
    </location>
</feature>
<accession>A0AB34JH45</accession>
<feature type="signal peptide" evidence="2">
    <location>
        <begin position="1"/>
        <end position="23"/>
    </location>
</feature>
<evidence type="ECO:0000256" key="2">
    <source>
        <dbReference type="SAM" id="SignalP"/>
    </source>
</evidence>
<protein>
    <recommendedName>
        <fullName evidence="5">Beta-galactosidase</fullName>
    </recommendedName>
</protein>
<feature type="region of interest" description="Disordered" evidence="1">
    <location>
        <begin position="102"/>
        <end position="123"/>
    </location>
</feature>
<dbReference type="EMBL" id="JBGBPQ010000008">
    <property type="protein sequence ID" value="KAL1520736.1"/>
    <property type="molecule type" value="Genomic_DNA"/>
</dbReference>